<evidence type="ECO:0000256" key="3">
    <source>
        <dbReference type="ARBA" id="ARBA00023163"/>
    </source>
</evidence>
<evidence type="ECO:0000256" key="4">
    <source>
        <dbReference type="SAM" id="MobiDB-lite"/>
    </source>
</evidence>
<dbReference type="PANTHER" id="PTHR30136:SF24">
    <property type="entry name" value="HTH-TYPE TRANSCRIPTIONAL REPRESSOR ALLR"/>
    <property type="match status" value="1"/>
</dbReference>
<keyword evidence="1" id="KW-0805">Transcription regulation</keyword>
<feature type="region of interest" description="Disordered" evidence="4">
    <location>
        <begin position="1"/>
        <end position="30"/>
    </location>
</feature>
<proteinExistence type="predicted"/>
<dbReference type="Gene3D" id="1.10.10.10">
    <property type="entry name" value="Winged helix-like DNA-binding domain superfamily/Winged helix DNA-binding domain"/>
    <property type="match status" value="1"/>
</dbReference>
<dbReference type="PROSITE" id="PS51078">
    <property type="entry name" value="ICLR_ED"/>
    <property type="match status" value="1"/>
</dbReference>
<keyword evidence="3" id="KW-0804">Transcription</keyword>
<dbReference type="SUPFAM" id="SSF55781">
    <property type="entry name" value="GAF domain-like"/>
    <property type="match status" value="1"/>
</dbReference>
<keyword evidence="8" id="KW-1185">Reference proteome</keyword>
<dbReference type="GO" id="GO:0045892">
    <property type="term" value="P:negative regulation of DNA-templated transcription"/>
    <property type="evidence" value="ECO:0007669"/>
    <property type="project" value="TreeGrafter"/>
</dbReference>
<evidence type="ECO:0000256" key="1">
    <source>
        <dbReference type="ARBA" id="ARBA00023015"/>
    </source>
</evidence>
<dbReference type="SUPFAM" id="SSF46785">
    <property type="entry name" value="Winged helix' DNA-binding domain"/>
    <property type="match status" value="1"/>
</dbReference>
<dbReference type="Gene3D" id="3.30.450.40">
    <property type="match status" value="1"/>
</dbReference>
<dbReference type="STRING" id="68895.RR42_s2693"/>
<organism evidence="7 8">
    <name type="scientific">Cupriavidus basilensis</name>
    <dbReference type="NCBI Taxonomy" id="68895"/>
    <lineage>
        <taxon>Bacteria</taxon>
        <taxon>Pseudomonadati</taxon>
        <taxon>Pseudomonadota</taxon>
        <taxon>Betaproteobacteria</taxon>
        <taxon>Burkholderiales</taxon>
        <taxon>Burkholderiaceae</taxon>
        <taxon>Cupriavidus</taxon>
    </lineage>
</organism>
<dbReference type="SMART" id="SM00346">
    <property type="entry name" value="HTH_ICLR"/>
    <property type="match status" value="1"/>
</dbReference>
<keyword evidence="2" id="KW-0238">DNA-binding</keyword>
<name>A0A0C4YP57_9BURK</name>
<evidence type="ECO:0000259" key="6">
    <source>
        <dbReference type="PROSITE" id="PS51078"/>
    </source>
</evidence>
<accession>A0A0C4YP57</accession>
<feature type="domain" description="HTH iclR-type" evidence="5">
    <location>
        <begin position="55"/>
        <end position="118"/>
    </location>
</feature>
<dbReference type="GO" id="GO:0003700">
    <property type="term" value="F:DNA-binding transcription factor activity"/>
    <property type="evidence" value="ECO:0007669"/>
    <property type="project" value="TreeGrafter"/>
</dbReference>
<dbReference type="KEGG" id="cbw:RR42_s2693"/>
<dbReference type="Pfam" id="PF01614">
    <property type="entry name" value="IclR_C"/>
    <property type="match status" value="1"/>
</dbReference>
<dbReference type="EMBL" id="CP010537">
    <property type="protein sequence ID" value="AJG24275.1"/>
    <property type="molecule type" value="Genomic_DNA"/>
</dbReference>
<sequence length="300" mass="32167">MKSATVAAPKKAPSEAPKNKPAKPARAKASLRLEEPAAAAPVTSMAADAAAADRDTPTLRAFALLEFLVAADRPLSLAEIMQGFEAPKASLHRMLGALEAGGLVIREPGARNAYAVGPRLSRLGVAIVTHSGTRQLRHAILARLVADIGETVNLTMLHETSVLYLDRMEAPWPLRLDLKPGSRVPLHCSASGKLLLSLLPREQRAALVRQLPLERFTPNTVTNVELLEAELDRSAHKQLGVDNEEFVAGISCVAVPVRDERGQVVAALAVHAPTARSPLSRSLEFVPRLQETARELAATF</sequence>
<feature type="domain" description="IclR-ED" evidence="6">
    <location>
        <begin position="119"/>
        <end position="300"/>
    </location>
</feature>
<dbReference type="InterPro" id="IPR014757">
    <property type="entry name" value="Tscrpt_reg_IclR_C"/>
</dbReference>
<dbReference type="InterPro" id="IPR050707">
    <property type="entry name" value="HTH_MetabolicPath_Reg"/>
</dbReference>
<dbReference type="InterPro" id="IPR036390">
    <property type="entry name" value="WH_DNA-bd_sf"/>
</dbReference>
<dbReference type="GO" id="GO:0003677">
    <property type="term" value="F:DNA binding"/>
    <property type="evidence" value="ECO:0007669"/>
    <property type="project" value="UniProtKB-KW"/>
</dbReference>
<evidence type="ECO:0000313" key="8">
    <source>
        <dbReference type="Proteomes" id="UP000031843"/>
    </source>
</evidence>
<dbReference type="Pfam" id="PF09339">
    <property type="entry name" value="HTH_IclR"/>
    <property type="match status" value="1"/>
</dbReference>
<dbReference type="AlphaFoldDB" id="A0A0C4YP57"/>
<dbReference type="InterPro" id="IPR005471">
    <property type="entry name" value="Tscrpt_reg_IclR_N"/>
</dbReference>
<dbReference type="PANTHER" id="PTHR30136">
    <property type="entry name" value="HELIX-TURN-HELIX TRANSCRIPTIONAL REGULATOR, ICLR FAMILY"/>
    <property type="match status" value="1"/>
</dbReference>
<evidence type="ECO:0000313" key="7">
    <source>
        <dbReference type="EMBL" id="AJG24275.1"/>
    </source>
</evidence>
<dbReference type="Proteomes" id="UP000031843">
    <property type="component" value="Chromosome secondary"/>
</dbReference>
<evidence type="ECO:0000259" key="5">
    <source>
        <dbReference type="PROSITE" id="PS51077"/>
    </source>
</evidence>
<dbReference type="PROSITE" id="PS51077">
    <property type="entry name" value="HTH_ICLR"/>
    <property type="match status" value="1"/>
</dbReference>
<evidence type="ECO:0000256" key="2">
    <source>
        <dbReference type="ARBA" id="ARBA00023125"/>
    </source>
</evidence>
<gene>
    <name evidence="7" type="ORF">RR42_s2693</name>
</gene>
<feature type="compositionally biased region" description="Low complexity" evidence="4">
    <location>
        <begin position="7"/>
        <end position="16"/>
    </location>
</feature>
<reference evidence="7 8" key="1">
    <citation type="journal article" date="2015" name="Genome Announc.">
        <title>Complete Genome Sequence of Cupriavidus basilensis 4G11, Isolated from the Oak Ridge Field Research Center Site.</title>
        <authorList>
            <person name="Ray J."/>
            <person name="Waters R.J."/>
            <person name="Skerker J.M."/>
            <person name="Kuehl J.V."/>
            <person name="Price M.N."/>
            <person name="Huang J."/>
            <person name="Chakraborty R."/>
            <person name="Arkin A.P."/>
            <person name="Deutschbauer A."/>
        </authorList>
    </citation>
    <scope>NUCLEOTIDE SEQUENCE [LARGE SCALE GENOMIC DNA]</scope>
    <source>
        <strain evidence="7">4G11</strain>
    </source>
</reference>
<protein>
    <submittedName>
        <fullName evidence="7">Transcriptional regulator, IclR family</fullName>
    </submittedName>
</protein>
<dbReference type="InterPro" id="IPR029016">
    <property type="entry name" value="GAF-like_dom_sf"/>
</dbReference>
<dbReference type="InterPro" id="IPR036388">
    <property type="entry name" value="WH-like_DNA-bd_sf"/>
</dbReference>